<keyword evidence="4" id="KW-1185">Reference proteome</keyword>
<comment type="caution">
    <text evidence="3">The sequence shown here is derived from an EMBL/GenBank/DDBJ whole genome shotgun (WGS) entry which is preliminary data.</text>
</comment>
<dbReference type="EMBL" id="JAQOWY010000007">
    <property type="protein sequence ID" value="KAK1856581.1"/>
    <property type="molecule type" value="Genomic_DNA"/>
</dbReference>
<accession>A0AAD9AY12</accession>
<proteinExistence type="predicted"/>
<dbReference type="AlphaFoldDB" id="A0AAD9AY12"/>
<feature type="chain" id="PRO_5042248052" evidence="1">
    <location>
        <begin position="21"/>
        <end position="187"/>
    </location>
</feature>
<gene>
    <name evidence="3" type="ORF">CCHR01_00760</name>
</gene>
<reference evidence="3" key="1">
    <citation type="submission" date="2023-01" db="EMBL/GenBank/DDBJ databases">
        <title>Colletotrichum chrysophilum M932 genome sequence.</title>
        <authorList>
            <person name="Baroncelli R."/>
        </authorList>
    </citation>
    <scope>NUCLEOTIDE SEQUENCE</scope>
    <source>
        <strain evidence="3">M932</strain>
    </source>
</reference>
<dbReference type="InterPro" id="IPR031352">
    <property type="entry name" value="SesA"/>
</dbReference>
<dbReference type="Pfam" id="PF17107">
    <property type="entry name" value="SesA"/>
    <property type="match status" value="1"/>
</dbReference>
<feature type="domain" description="NACHT-NTPase and P-loop NTPases N-terminal" evidence="2">
    <location>
        <begin position="51"/>
        <end position="171"/>
    </location>
</feature>
<name>A0AAD9AY12_9PEZI</name>
<evidence type="ECO:0000313" key="4">
    <source>
        <dbReference type="Proteomes" id="UP001243330"/>
    </source>
</evidence>
<dbReference type="Proteomes" id="UP001243330">
    <property type="component" value="Unassembled WGS sequence"/>
</dbReference>
<sequence length="187" mass="21444">MHLTWRLQTVCVPLLCLLFSDKICRQVSSRKAFTSLGHALHLKMEVSSTAASTIALFEKLEKLFQIIKDINDLPNAIDRVGDSFPIVLDVVKVVRDEPNTKFPGYVNAFLELCNNQAKRIGYIFNAIRKEMKQRSEDRNWSTFVDFYREKVREAGKVEALMESILQKLRNLAVTKIFKSLDFNDSAA</sequence>
<evidence type="ECO:0000313" key="3">
    <source>
        <dbReference type="EMBL" id="KAK1856581.1"/>
    </source>
</evidence>
<evidence type="ECO:0000259" key="2">
    <source>
        <dbReference type="Pfam" id="PF17107"/>
    </source>
</evidence>
<keyword evidence="1" id="KW-0732">Signal</keyword>
<organism evidence="3 4">
    <name type="scientific">Colletotrichum chrysophilum</name>
    <dbReference type="NCBI Taxonomy" id="1836956"/>
    <lineage>
        <taxon>Eukaryota</taxon>
        <taxon>Fungi</taxon>
        <taxon>Dikarya</taxon>
        <taxon>Ascomycota</taxon>
        <taxon>Pezizomycotina</taxon>
        <taxon>Sordariomycetes</taxon>
        <taxon>Hypocreomycetidae</taxon>
        <taxon>Glomerellales</taxon>
        <taxon>Glomerellaceae</taxon>
        <taxon>Colletotrichum</taxon>
        <taxon>Colletotrichum gloeosporioides species complex</taxon>
    </lineage>
</organism>
<protein>
    <submittedName>
        <fullName evidence="3">Ankyrin repeat protein</fullName>
    </submittedName>
</protein>
<evidence type="ECO:0000256" key="1">
    <source>
        <dbReference type="SAM" id="SignalP"/>
    </source>
</evidence>
<feature type="signal peptide" evidence="1">
    <location>
        <begin position="1"/>
        <end position="20"/>
    </location>
</feature>